<gene>
    <name evidence="2" type="ORF">UL81_04360</name>
</gene>
<evidence type="ECO:0000313" key="3">
    <source>
        <dbReference type="Proteomes" id="UP000033566"/>
    </source>
</evidence>
<dbReference type="PATRIC" id="fig|161896.4.peg.856"/>
<dbReference type="HOGENOM" id="CLU_095244_0_1_11"/>
<evidence type="ECO:0000313" key="2">
    <source>
        <dbReference type="EMBL" id="AKE38845.1"/>
    </source>
</evidence>
<dbReference type="KEGG" id="ccj:UL81_04360"/>
<dbReference type="Pfam" id="PF14030">
    <property type="entry name" value="DUF4245"/>
    <property type="match status" value="1"/>
</dbReference>
<dbReference type="Proteomes" id="UP000033566">
    <property type="component" value="Chromosome"/>
</dbReference>
<evidence type="ECO:0008006" key="4">
    <source>
        <dbReference type="Google" id="ProtNLM"/>
    </source>
</evidence>
<feature type="signal peptide" evidence="1">
    <location>
        <begin position="1"/>
        <end position="20"/>
    </location>
</feature>
<protein>
    <recommendedName>
        <fullName evidence="4">DUF4245 domain-containing protein</fullName>
    </recommendedName>
</protein>
<keyword evidence="1" id="KW-0732">Signal</keyword>
<evidence type="ECO:0000256" key="1">
    <source>
        <dbReference type="SAM" id="SignalP"/>
    </source>
</evidence>
<dbReference type="AlphaFoldDB" id="A0A0F6QWB3"/>
<dbReference type="InterPro" id="IPR025339">
    <property type="entry name" value="DUF4245"/>
</dbReference>
<organism evidence="2 3">
    <name type="scientific">Corynebacterium camporealensis</name>
    <dbReference type="NCBI Taxonomy" id="161896"/>
    <lineage>
        <taxon>Bacteria</taxon>
        <taxon>Bacillati</taxon>
        <taxon>Actinomycetota</taxon>
        <taxon>Actinomycetes</taxon>
        <taxon>Mycobacteriales</taxon>
        <taxon>Corynebacteriaceae</taxon>
        <taxon>Corynebacterium</taxon>
    </lineage>
</organism>
<accession>A0A0F6QWB3</accession>
<keyword evidence="3" id="KW-1185">Reference proteome</keyword>
<dbReference type="EMBL" id="CP011311">
    <property type="protein sequence ID" value="AKE38845.1"/>
    <property type="molecule type" value="Genomic_DNA"/>
</dbReference>
<sequence>MLLSLGVTVLAMLAVVGATGLCTINPETQQGPVQDVDEQTFFEMESRAGDQVIRSPQMPEGWEANAARRAPLAGENSAVVSWLTPNDGFVESRQTQVPVDDAIEAFDPNYRPEESTREIAGHEVRILEADDPEIRPLWATDLGDARLLISGSASDDEYVAAIEAFIAADPLQPEA</sequence>
<name>A0A0F6QWB3_9CORY</name>
<feature type="chain" id="PRO_5039450534" description="DUF4245 domain-containing protein" evidence="1">
    <location>
        <begin position="21"/>
        <end position="175"/>
    </location>
</feature>
<reference evidence="2 3" key="1">
    <citation type="journal article" date="2015" name="Genome Announc.">
        <title>Complete Genome Sequence of Corynebacterium camporealensis DSM 44610, Isolated from the Milk of a Manchega Sheep with Subclinical Mastitis.</title>
        <authorList>
            <person name="Ruckert C."/>
            <person name="Albersmeier A."/>
            <person name="Winkler A."/>
            <person name="Tauch A."/>
        </authorList>
    </citation>
    <scope>NUCLEOTIDE SEQUENCE [LARGE SCALE GENOMIC DNA]</scope>
    <source>
        <strain evidence="2 3">DSM 44610</strain>
    </source>
</reference>
<proteinExistence type="predicted"/>